<dbReference type="EMBL" id="JACIFF010000004">
    <property type="protein sequence ID" value="MBB4079417.1"/>
    <property type="molecule type" value="Genomic_DNA"/>
</dbReference>
<evidence type="ECO:0000256" key="1">
    <source>
        <dbReference type="SAM" id="SignalP"/>
    </source>
</evidence>
<accession>A0A840E805</accession>
<comment type="caution">
    <text evidence="2">The sequence shown here is derived from an EMBL/GenBank/DDBJ whole genome shotgun (WGS) entry which is preliminary data.</text>
</comment>
<dbReference type="InterPro" id="IPR046601">
    <property type="entry name" value="DUF6660"/>
</dbReference>
<evidence type="ECO:0008006" key="4">
    <source>
        <dbReference type="Google" id="ProtNLM"/>
    </source>
</evidence>
<evidence type="ECO:0000313" key="2">
    <source>
        <dbReference type="EMBL" id="MBB4079417.1"/>
    </source>
</evidence>
<evidence type="ECO:0000313" key="3">
    <source>
        <dbReference type="Proteomes" id="UP000576209"/>
    </source>
</evidence>
<sequence length="106" mass="11525">MRVPLLILAFYLLTLAAMPCCDDHAVVEGEPTATEASSDDIRPAHQEDHCTPFCSCVCCGVLLDSPPALFSMATLPLPPLGKTQPNFERTWKENSFTHGEGQPPRA</sequence>
<protein>
    <recommendedName>
        <fullName evidence="4">Secreted protein</fullName>
    </recommendedName>
</protein>
<organism evidence="2 3">
    <name type="scientific">Neolewinella aquimaris</name>
    <dbReference type="NCBI Taxonomy" id="1835722"/>
    <lineage>
        <taxon>Bacteria</taxon>
        <taxon>Pseudomonadati</taxon>
        <taxon>Bacteroidota</taxon>
        <taxon>Saprospiria</taxon>
        <taxon>Saprospirales</taxon>
        <taxon>Lewinellaceae</taxon>
        <taxon>Neolewinella</taxon>
    </lineage>
</organism>
<dbReference type="Pfam" id="PF20365">
    <property type="entry name" value="DUF6660"/>
    <property type="match status" value="1"/>
</dbReference>
<feature type="signal peptide" evidence="1">
    <location>
        <begin position="1"/>
        <end position="16"/>
    </location>
</feature>
<dbReference type="RefSeq" id="WP_183495661.1">
    <property type="nucleotide sequence ID" value="NZ_JACIFF010000004.1"/>
</dbReference>
<gene>
    <name evidence="2" type="ORF">GGR28_002037</name>
</gene>
<keyword evidence="3" id="KW-1185">Reference proteome</keyword>
<name>A0A840E805_9BACT</name>
<proteinExistence type="predicted"/>
<keyword evidence="1" id="KW-0732">Signal</keyword>
<feature type="chain" id="PRO_5032583823" description="Secreted protein" evidence="1">
    <location>
        <begin position="17"/>
        <end position="106"/>
    </location>
</feature>
<reference evidence="2 3" key="1">
    <citation type="submission" date="2020-08" db="EMBL/GenBank/DDBJ databases">
        <title>Genomic Encyclopedia of Type Strains, Phase IV (KMG-IV): sequencing the most valuable type-strain genomes for metagenomic binning, comparative biology and taxonomic classification.</title>
        <authorList>
            <person name="Goeker M."/>
        </authorList>
    </citation>
    <scope>NUCLEOTIDE SEQUENCE [LARGE SCALE GENOMIC DNA]</scope>
    <source>
        <strain evidence="2 3">DSM 105137</strain>
    </source>
</reference>
<dbReference type="Proteomes" id="UP000576209">
    <property type="component" value="Unassembled WGS sequence"/>
</dbReference>
<dbReference type="AlphaFoldDB" id="A0A840E805"/>